<gene>
    <name evidence="7" type="ORF">BN963_SGAL_02091</name>
</gene>
<evidence type="ECO:0000313" key="7">
    <source>
        <dbReference type="EMBL" id="CDO18884.1"/>
    </source>
</evidence>
<reference evidence="7 8" key="1">
    <citation type="submission" date="2014-02" db="EMBL/GenBank/DDBJ databases">
        <authorList>
            <person name="Manrique M."/>
        </authorList>
    </citation>
    <scope>NUCLEOTIDE SEQUENCE [LARGE SCALE GENOMIC DNA]</scope>
    <source>
        <strain evidence="7 8">LMG17956</strain>
    </source>
</reference>
<evidence type="ECO:0000259" key="6">
    <source>
        <dbReference type="Pfam" id="PF12698"/>
    </source>
</evidence>
<dbReference type="InterPro" id="IPR051328">
    <property type="entry name" value="T7SS_ABC-Transporter"/>
</dbReference>
<name>A0A060RLE3_9STRE</name>
<feature type="transmembrane region" description="Helical" evidence="5">
    <location>
        <begin position="53"/>
        <end position="74"/>
    </location>
</feature>
<evidence type="ECO:0000313" key="8">
    <source>
        <dbReference type="Proteomes" id="UP000027584"/>
    </source>
</evidence>
<accession>A0A060RLE3</accession>
<evidence type="ECO:0000256" key="1">
    <source>
        <dbReference type="ARBA" id="ARBA00004141"/>
    </source>
</evidence>
<reference evidence="7 8" key="2">
    <citation type="submission" date="2014-05" db="EMBL/GenBank/DDBJ databases">
        <title>Genome sequence of Streptococcus gallolyticus.</title>
        <authorList>
            <person name="Del Campo R."/>
        </authorList>
    </citation>
    <scope>NUCLEOTIDE SEQUENCE [LARGE SCALE GENOMIC DNA]</scope>
    <source>
        <strain evidence="7 8">LMG17956</strain>
    </source>
</reference>
<evidence type="ECO:0000256" key="4">
    <source>
        <dbReference type="ARBA" id="ARBA00023136"/>
    </source>
</evidence>
<protein>
    <submittedName>
        <fullName evidence="7">ABC-2 type transporter</fullName>
    </submittedName>
</protein>
<evidence type="ECO:0000256" key="5">
    <source>
        <dbReference type="SAM" id="Phobius"/>
    </source>
</evidence>
<keyword evidence="4 5" id="KW-0472">Membrane</keyword>
<evidence type="ECO:0000256" key="3">
    <source>
        <dbReference type="ARBA" id="ARBA00022989"/>
    </source>
</evidence>
<sequence length="243" mass="27853">MIALLKIEWIKTWRGWMTFVLSIGMPLFFFLFFSGMELSPNPEEQKALVTSYMLTMTAFSMSSFGFFSFPSMLVEDRTNHWLTYIEHSSVPIWQYYLAKVIRVLGYFLLSIVLTFVVGALFRDVNMSTQRWIGSAVLLLVSSFLFLAFGLLISQIKSQQLMTIVGDIAFLGLAIIGGSWMPIENFPDWMQKISKLTPTYHVNQLVTQFAQNNQLKWQSLIIILGYVIIIAALALMIKNKTEVK</sequence>
<feature type="transmembrane region" description="Helical" evidence="5">
    <location>
        <begin position="163"/>
        <end position="182"/>
    </location>
</feature>
<dbReference type="Proteomes" id="UP000027584">
    <property type="component" value="Unassembled WGS sequence"/>
</dbReference>
<comment type="caution">
    <text evidence="7">The sequence shown here is derived from an EMBL/GenBank/DDBJ whole genome shotgun (WGS) entry which is preliminary data.</text>
</comment>
<keyword evidence="3 5" id="KW-1133">Transmembrane helix</keyword>
<dbReference type="PANTHER" id="PTHR43077">
    <property type="entry name" value="TRANSPORT PERMEASE YVFS-RELATED"/>
    <property type="match status" value="1"/>
</dbReference>
<keyword evidence="2 5" id="KW-0812">Transmembrane</keyword>
<evidence type="ECO:0000256" key="2">
    <source>
        <dbReference type="ARBA" id="ARBA00022692"/>
    </source>
</evidence>
<dbReference type="GO" id="GO:0140359">
    <property type="term" value="F:ABC-type transporter activity"/>
    <property type="evidence" value="ECO:0007669"/>
    <property type="project" value="InterPro"/>
</dbReference>
<proteinExistence type="predicted"/>
<dbReference type="EMBL" id="CCBC010000208">
    <property type="protein sequence ID" value="CDO18884.1"/>
    <property type="molecule type" value="Genomic_DNA"/>
</dbReference>
<feature type="transmembrane region" description="Helical" evidence="5">
    <location>
        <begin position="216"/>
        <end position="236"/>
    </location>
</feature>
<comment type="subcellular location">
    <subcellularLocation>
        <location evidence="1">Membrane</location>
        <topology evidence="1">Multi-pass membrane protein</topology>
    </subcellularLocation>
</comment>
<organism evidence="7 8">
    <name type="scientific">Streptococcus gallolyticus</name>
    <dbReference type="NCBI Taxonomy" id="315405"/>
    <lineage>
        <taxon>Bacteria</taxon>
        <taxon>Bacillati</taxon>
        <taxon>Bacillota</taxon>
        <taxon>Bacilli</taxon>
        <taxon>Lactobacillales</taxon>
        <taxon>Streptococcaceae</taxon>
        <taxon>Streptococcus</taxon>
    </lineage>
</organism>
<dbReference type="InterPro" id="IPR013525">
    <property type="entry name" value="ABC2_TM"/>
</dbReference>
<dbReference type="Pfam" id="PF12698">
    <property type="entry name" value="ABC2_membrane_3"/>
    <property type="match status" value="1"/>
</dbReference>
<feature type="transmembrane region" description="Helical" evidence="5">
    <location>
        <begin position="12"/>
        <end position="33"/>
    </location>
</feature>
<dbReference type="PANTHER" id="PTHR43077:SF11">
    <property type="entry name" value="TRANSPORT PERMEASE YVFS-RELATED"/>
    <property type="match status" value="1"/>
</dbReference>
<feature type="transmembrane region" description="Helical" evidence="5">
    <location>
        <begin position="131"/>
        <end position="151"/>
    </location>
</feature>
<feature type="domain" description="ABC-2 type transporter transmembrane" evidence="6">
    <location>
        <begin position="38"/>
        <end position="234"/>
    </location>
</feature>
<feature type="transmembrane region" description="Helical" evidence="5">
    <location>
        <begin position="95"/>
        <end position="119"/>
    </location>
</feature>
<dbReference type="GO" id="GO:0016020">
    <property type="term" value="C:membrane"/>
    <property type="evidence" value="ECO:0007669"/>
    <property type="project" value="UniProtKB-SubCell"/>
</dbReference>
<dbReference type="AlphaFoldDB" id="A0A060RLE3"/>